<evidence type="ECO:0000256" key="1">
    <source>
        <dbReference type="SAM" id="MobiDB-lite"/>
    </source>
</evidence>
<feature type="compositionally biased region" description="Low complexity" evidence="1">
    <location>
        <begin position="33"/>
        <end position="56"/>
    </location>
</feature>
<evidence type="ECO:0000313" key="3">
    <source>
        <dbReference type="Proteomes" id="UP000799444"/>
    </source>
</evidence>
<feature type="region of interest" description="Disordered" evidence="1">
    <location>
        <begin position="25"/>
        <end position="73"/>
    </location>
</feature>
<sequence>MSSNMFSTIKRVAKDHHQSVNSAYQVYYSGGASPRPSTDSRTSSQSSTSSTSSTSSNMSKAWGSVKKAAKDHHQSVNSAYQVYYSGGPAPKQSSEMQRAALIEKVDGGEKRESGVRRSLEAVKKAVKEHHQSVSGAYEVYYSGGRRWEA</sequence>
<reference evidence="2" key="1">
    <citation type="journal article" date="2020" name="Stud. Mycol.">
        <title>101 Dothideomycetes genomes: a test case for predicting lifestyles and emergence of pathogens.</title>
        <authorList>
            <person name="Haridas S."/>
            <person name="Albert R."/>
            <person name="Binder M."/>
            <person name="Bloem J."/>
            <person name="Labutti K."/>
            <person name="Salamov A."/>
            <person name="Andreopoulos B."/>
            <person name="Baker S."/>
            <person name="Barry K."/>
            <person name="Bills G."/>
            <person name="Bluhm B."/>
            <person name="Cannon C."/>
            <person name="Castanera R."/>
            <person name="Culley D."/>
            <person name="Daum C."/>
            <person name="Ezra D."/>
            <person name="Gonzalez J."/>
            <person name="Henrissat B."/>
            <person name="Kuo A."/>
            <person name="Liang C."/>
            <person name="Lipzen A."/>
            <person name="Lutzoni F."/>
            <person name="Magnuson J."/>
            <person name="Mondo S."/>
            <person name="Nolan M."/>
            <person name="Ohm R."/>
            <person name="Pangilinan J."/>
            <person name="Park H.-J."/>
            <person name="Ramirez L."/>
            <person name="Alfaro M."/>
            <person name="Sun H."/>
            <person name="Tritt A."/>
            <person name="Yoshinaga Y."/>
            <person name="Zwiers L.-H."/>
            <person name="Turgeon B."/>
            <person name="Goodwin S."/>
            <person name="Spatafora J."/>
            <person name="Crous P."/>
            <person name="Grigoriev I."/>
        </authorList>
    </citation>
    <scope>NUCLEOTIDE SEQUENCE</scope>
    <source>
        <strain evidence="2">CBS 125425</strain>
    </source>
</reference>
<evidence type="ECO:0000313" key="2">
    <source>
        <dbReference type="EMBL" id="KAF2741018.1"/>
    </source>
</evidence>
<organism evidence="2 3">
    <name type="scientific">Polyplosphaeria fusca</name>
    <dbReference type="NCBI Taxonomy" id="682080"/>
    <lineage>
        <taxon>Eukaryota</taxon>
        <taxon>Fungi</taxon>
        <taxon>Dikarya</taxon>
        <taxon>Ascomycota</taxon>
        <taxon>Pezizomycotina</taxon>
        <taxon>Dothideomycetes</taxon>
        <taxon>Pleosporomycetidae</taxon>
        <taxon>Pleosporales</taxon>
        <taxon>Tetraplosphaeriaceae</taxon>
        <taxon>Polyplosphaeria</taxon>
    </lineage>
</organism>
<dbReference type="EMBL" id="ML996098">
    <property type="protein sequence ID" value="KAF2741018.1"/>
    <property type="molecule type" value="Genomic_DNA"/>
</dbReference>
<proteinExistence type="predicted"/>
<protein>
    <submittedName>
        <fullName evidence="2">Uncharacterized protein</fullName>
    </submittedName>
</protein>
<accession>A0A9P4R870</accession>
<name>A0A9P4R870_9PLEO</name>
<dbReference type="OrthoDB" id="3798036at2759"/>
<keyword evidence="3" id="KW-1185">Reference proteome</keyword>
<comment type="caution">
    <text evidence="2">The sequence shown here is derived from an EMBL/GenBank/DDBJ whole genome shotgun (WGS) entry which is preliminary data.</text>
</comment>
<dbReference type="Proteomes" id="UP000799444">
    <property type="component" value="Unassembled WGS sequence"/>
</dbReference>
<dbReference type="AlphaFoldDB" id="A0A9P4R870"/>
<gene>
    <name evidence="2" type="ORF">EJ04DRAFT_507452</name>
</gene>